<organism evidence="1 2">
    <name type="scientific">Araneus ventricosus</name>
    <name type="common">Orbweaver spider</name>
    <name type="synonym">Epeira ventricosa</name>
    <dbReference type="NCBI Taxonomy" id="182803"/>
    <lineage>
        <taxon>Eukaryota</taxon>
        <taxon>Metazoa</taxon>
        <taxon>Ecdysozoa</taxon>
        <taxon>Arthropoda</taxon>
        <taxon>Chelicerata</taxon>
        <taxon>Arachnida</taxon>
        <taxon>Araneae</taxon>
        <taxon>Araneomorphae</taxon>
        <taxon>Entelegynae</taxon>
        <taxon>Araneoidea</taxon>
        <taxon>Araneidae</taxon>
        <taxon>Araneus</taxon>
    </lineage>
</organism>
<sequence length="116" mass="13404">MASGTETWGGVLFKWFLPCSFNRFGCRNGNRHGAWGSVLSNWFSLSRHRTAQVPHQSRIQEKNDRELAKIMGGRNNIIWETISFLMSRSDPARGGEKKFFFSLADLKRFNLALYPY</sequence>
<comment type="caution">
    <text evidence="1">The sequence shown here is derived from an EMBL/GenBank/DDBJ whole genome shotgun (WGS) entry which is preliminary data.</text>
</comment>
<evidence type="ECO:0000313" key="1">
    <source>
        <dbReference type="EMBL" id="GBM14968.1"/>
    </source>
</evidence>
<name>A0A4Y2DG10_ARAVE</name>
<accession>A0A4Y2DG10</accession>
<dbReference type="Proteomes" id="UP000499080">
    <property type="component" value="Unassembled WGS sequence"/>
</dbReference>
<reference evidence="1 2" key="1">
    <citation type="journal article" date="2019" name="Sci. Rep.">
        <title>Orb-weaving spider Araneus ventricosus genome elucidates the spidroin gene catalogue.</title>
        <authorList>
            <person name="Kono N."/>
            <person name="Nakamura H."/>
            <person name="Ohtoshi R."/>
            <person name="Moran D.A.P."/>
            <person name="Shinohara A."/>
            <person name="Yoshida Y."/>
            <person name="Fujiwara M."/>
            <person name="Mori M."/>
            <person name="Tomita M."/>
            <person name="Arakawa K."/>
        </authorList>
    </citation>
    <scope>NUCLEOTIDE SEQUENCE [LARGE SCALE GENOMIC DNA]</scope>
</reference>
<dbReference type="AlphaFoldDB" id="A0A4Y2DG10"/>
<protein>
    <submittedName>
        <fullName evidence="1">Uncharacterized protein</fullName>
    </submittedName>
</protein>
<keyword evidence="2" id="KW-1185">Reference proteome</keyword>
<gene>
    <name evidence="1" type="ORF">AVEN_116609_1</name>
</gene>
<evidence type="ECO:0000313" key="2">
    <source>
        <dbReference type="Proteomes" id="UP000499080"/>
    </source>
</evidence>
<proteinExistence type="predicted"/>
<dbReference type="EMBL" id="BGPR01000352">
    <property type="protein sequence ID" value="GBM14968.1"/>
    <property type="molecule type" value="Genomic_DNA"/>
</dbReference>